<keyword evidence="7" id="KW-0863">Zinc-finger</keyword>
<comment type="catalytic activity">
    <reaction evidence="1">
        <text>S-ubiquitinyl-[E2 ubiquitin-conjugating enzyme]-L-cysteine + [acceptor protein]-L-lysine = [E2 ubiquitin-conjugating enzyme]-L-cysteine + N(6)-ubiquitinyl-[acceptor protein]-L-lysine.</text>
        <dbReference type="EC" id="2.3.2.27"/>
    </reaction>
</comment>
<keyword evidence="6" id="KW-0479">Metal-binding</keyword>
<evidence type="ECO:0000256" key="9">
    <source>
        <dbReference type="ARBA" id="ARBA00022833"/>
    </source>
</evidence>
<evidence type="ECO:0000256" key="5">
    <source>
        <dbReference type="ARBA" id="ARBA00022692"/>
    </source>
</evidence>
<dbReference type="Pfam" id="PF12483">
    <property type="entry name" value="GIDE"/>
    <property type="match status" value="1"/>
</dbReference>
<gene>
    <name evidence="13" type="ORF">ENR23_09745</name>
</gene>
<organism evidence="13">
    <name type="scientific">Eiseniibacteriota bacterium</name>
    <dbReference type="NCBI Taxonomy" id="2212470"/>
    <lineage>
        <taxon>Bacteria</taxon>
        <taxon>Candidatus Eiseniibacteriota</taxon>
    </lineage>
</organism>
<dbReference type="GO" id="GO:0061630">
    <property type="term" value="F:ubiquitin protein ligase activity"/>
    <property type="evidence" value="ECO:0007669"/>
    <property type="project" value="UniProtKB-EC"/>
</dbReference>
<keyword evidence="10" id="KW-1133">Transmembrane helix</keyword>
<feature type="domain" description="E3 Ubiquitin ligase MUL1-like" evidence="12">
    <location>
        <begin position="81"/>
        <end position="177"/>
    </location>
</feature>
<dbReference type="InterPro" id="IPR022170">
    <property type="entry name" value="MUL1-like"/>
</dbReference>
<evidence type="ECO:0000313" key="13">
    <source>
        <dbReference type="EMBL" id="HGZ43690.1"/>
    </source>
</evidence>
<evidence type="ECO:0000256" key="10">
    <source>
        <dbReference type="ARBA" id="ARBA00022989"/>
    </source>
</evidence>
<accession>A0A832I5H1</accession>
<keyword evidence="9" id="KW-0862">Zinc</keyword>
<evidence type="ECO:0000256" key="11">
    <source>
        <dbReference type="ARBA" id="ARBA00023136"/>
    </source>
</evidence>
<evidence type="ECO:0000256" key="2">
    <source>
        <dbReference type="ARBA" id="ARBA00004141"/>
    </source>
</evidence>
<keyword evidence="11" id="KW-0472">Membrane</keyword>
<sequence>MPDPRQYVLAGAGLLAGPPMIVRGVRDLRTRQIVENTPTARIRSMAMGLVEVNGTVEARSLATAPFSGRRCVYWQVEVAVRTSRRGGWRTVHAESSGQPFFLRDETGVALVYPHGAECRVRHAVEEECHGLALPELYAAFLAERRLAGRFLWRLAAMRFRERVLEEGQQVYVLATAVPRSRAHAVSDGEALAATGTDGAPWTRRARDAGDEVVAVLRRGAAHPVFVISQSHEGELAFALGLKGAARLAGGTLLTLGGLALLLDALRWANWLH</sequence>
<comment type="subcellular location">
    <subcellularLocation>
        <location evidence="2">Membrane</location>
        <topology evidence="2">Multi-pass membrane protein</topology>
    </subcellularLocation>
</comment>
<evidence type="ECO:0000256" key="7">
    <source>
        <dbReference type="ARBA" id="ARBA00022771"/>
    </source>
</evidence>
<reference evidence="13" key="1">
    <citation type="journal article" date="2020" name="mSystems">
        <title>Genome- and Community-Level Interaction Insights into Carbon Utilization and Element Cycling Functions of Hydrothermarchaeota in Hydrothermal Sediment.</title>
        <authorList>
            <person name="Zhou Z."/>
            <person name="Liu Y."/>
            <person name="Xu W."/>
            <person name="Pan J."/>
            <person name="Luo Z.H."/>
            <person name="Li M."/>
        </authorList>
    </citation>
    <scope>NUCLEOTIDE SEQUENCE [LARGE SCALE GENOMIC DNA]</scope>
    <source>
        <strain evidence="13">SpSt-381</strain>
    </source>
</reference>
<dbReference type="EC" id="2.3.2.27" evidence="3"/>
<keyword evidence="5" id="KW-0812">Transmembrane</keyword>
<evidence type="ECO:0000256" key="3">
    <source>
        <dbReference type="ARBA" id="ARBA00012483"/>
    </source>
</evidence>
<keyword evidence="4" id="KW-0808">Transferase</keyword>
<keyword evidence="8" id="KW-0833">Ubl conjugation pathway</keyword>
<evidence type="ECO:0000256" key="6">
    <source>
        <dbReference type="ARBA" id="ARBA00022723"/>
    </source>
</evidence>
<dbReference type="GO" id="GO:0008270">
    <property type="term" value="F:zinc ion binding"/>
    <property type="evidence" value="ECO:0007669"/>
    <property type="project" value="UniProtKB-KW"/>
</dbReference>
<dbReference type="EMBL" id="DSQF01000020">
    <property type="protein sequence ID" value="HGZ43690.1"/>
    <property type="molecule type" value="Genomic_DNA"/>
</dbReference>
<evidence type="ECO:0000256" key="1">
    <source>
        <dbReference type="ARBA" id="ARBA00000900"/>
    </source>
</evidence>
<protein>
    <recommendedName>
        <fullName evidence="3">RING-type E3 ubiquitin transferase</fullName>
        <ecNumber evidence="3">2.3.2.27</ecNumber>
    </recommendedName>
</protein>
<proteinExistence type="predicted"/>
<evidence type="ECO:0000256" key="8">
    <source>
        <dbReference type="ARBA" id="ARBA00022786"/>
    </source>
</evidence>
<evidence type="ECO:0000256" key="4">
    <source>
        <dbReference type="ARBA" id="ARBA00022679"/>
    </source>
</evidence>
<name>A0A832I5H1_UNCEI</name>
<comment type="caution">
    <text evidence="13">The sequence shown here is derived from an EMBL/GenBank/DDBJ whole genome shotgun (WGS) entry which is preliminary data.</text>
</comment>
<dbReference type="AlphaFoldDB" id="A0A832I5H1"/>
<dbReference type="GO" id="GO:0016567">
    <property type="term" value="P:protein ubiquitination"/>
    <property type="evidence" value="ECO:0007669"/>
    <property type="project" value="InterPro"/>
</dbReference>
<evidence type="ECO:0000259" key="12">
    <source>
        <dbReference type="Pfam" id="PF12483"/>
    </source>
</evidence>
<dbReference type="GO" id="GO:0016020">
    <property type="term" value="C:membrane"/>
    <property type="evidence" value="ECO:0007669"/>
    <property type="project" value="UniProtKB-SubCell"/>
</dbReference>